<dbReference type="GO" id="GO:0046872">
    <property type="term" value="F:metal ion binding"/>
    <property type="evidence" value="ECO:0007669"/>
    <property type="project" value="UniProtKB-KW"/>
</dbReference>
<dbReference type="PANTHER" id="PTHR34990">
    <property type="entry name" value="UDP-2,3-DIACYLGLUCOSAMINE HYDROLASE-RELATED"/>
    <property type="match status" value="1"/>
</dbReference>
<dbReference type="EMBL" id="DXEM01000015">
    <property type="protein sequence ID" value="HIX67541.1"/>
    <property type="molecule type" value="Genomic_DNA"/>
</dbReference>
<evidence type="ECO:0000256" key="1">
    <source>
        <dbReference type="ARBA" id="ARBA00022475"/>
    </source>
</evidence>
<organism evidence="7 8">
    <name type="scientific">Candidatus Anaerostipes excrementavium</name>
    <dbReference type="NCBI Taxonomy" id="2838463"/>
    <lineage>
        <taxon>Bacteria</taxon>
        <taxon>Bacillati</taxon>
        <taxon>Bacillota</taxon>
        <taxon>Clostridia</taxon>
        <taxon>Lachnospirales</taxon>
        <taxon>Lachnospiraceae</taxon>
        <taxon>Anaerostipes</taxon>
    </lineage>
</organism>
<proteinExistence type="predicted"/>
<sequence length="295" mass="33778">MSSYSRISQSFEHPCILPLCQSSRYVVFSDCHRGTGKTNDNFLKNEVLYVSALKYYETHCYTYLELGDGDELWENRSFSAIKSTHSESFELIARFFQQNRFYAVYGNHDIVKKKKNFSQNQCGNYFCERNQCSCSLLPGIHFYSGIILKDQEDEMDIYLTHGHQADFLNSTLWPLSRFLVRYVWRPLEQLGIPDPTSAAKNNRKKKKSEKHLTNWARQEGHLLITGHTHHPMIGTPSSPYSNTGSCISPSGITCIEITNRCLTLVKWALSAGSDQTLCVKRIPLGKTVCIDDYSL</sequence>
<dbReference type="InterPro" id="IPR029052">
    <property type="entry name" value="Metallo-depent_PP-like"/>
</dbReference>
<dbReference type="SUPFAM" id="SSF56300">
    <property type="entry name" value="Metallo-dependent phosphatases"/>
    <property type="match status" value="1"/>
</dbReference>
<dbReference type="Proteomes" id="UP000886721">
    <property type="component" value="Unassembled WGS sequence"/>
</dbReference>
<keyword evidence="1" id="KW-1003">Cell membrane</keyword>
<evidence type="ECO:0000256" key="3">
    <source>
        <dbReference type="ARBA" id="ARBA00022723"/>
    </source>
</evidence>
<keyword evidence="2" id="KW-0997">Cell inner membrane</keyword>
<keyword evidence="4" id="KW-0472">Membrane</keyword>
<evidence type="ECO:0000313" key="7">
    <source>
        <dbReference type="EMBL" id="HIX67541.1"/>
    </source>
</evidence>
<dbReference type="Pfam" id="PF00149">
    <property type="entry name" value="Metallophos"/>
    <property type="match status" value="1"/>
</dbReference>
<dbReference type="PANTHER" id="PTHR34990:SF2">
    <property type="entry name" value="BLL8164 PROTEIN"/>
    <property type="match status" value="1"/>
</dbReference>
<evidence type="ECO:0000256" key="2">
    <source>
        <dbReference type="ARBA" id="ARBA00022519"/>
    </source>
</evidence>
<evidence type="ECO:0000313" key="8">
    <source>
        <dbReference type="Proteomes" id="UP000886721"/>
    </source>
</evidence>
<evidence type="ECO:0000256" key="4">
    <source>
        <dbReference type="ARBA" id="ARBA00023136"/>
    </source>
</evidence>
<gene>
    <name evidence="7" type="ORF">H9735_05365</name>
</gene>
<dbReference type="Gene3D" id="3.60.21.10">
    <property type="match status" value="1"/>
</dbReference>
<protein>
    <submittedName>
        <fullName evidence="7">Metallophosphoesterase family protein</fullName>
    </submittedName>
</protein>
<dbReference type="InterPro" id="IPR043461">
    <property type="entry name" value="LpxH-like"/>
</dbReference>
<keyword evidence="5" id="KW-0464">Manganese</keyword>
<dbReference type="AlphaFoldDB" id="A0A9D2B925"/>
<reference evidence="7" key="1">
    <citation type="journal article" date="2021" name="PeerJ">
        <title>Extensive microbial diversity within the chicken gut microbiome revealed by metagenomics and culture.</title>
        <authorList>
            <person name="Gilroy R."/>
            <person name="Ravi A."/>
            <person name="Getino M."/>
            <person name="Pursley I."/>
            <person name="Horton D.L."/>
            <person name="Alikhan N.F."/>
            <person name="Baker D."/>
            <person name="Gharbi K."/>
            <person name="Hall N."/>
            <person name="Watson M."/>
            <person name="Adriaenssens E.M."/>
            <person name="Foster-Nyarko E."/>
            <person name="Jarju S."/>
            <person name="Secka A."/>
            <person name="Antonio M."/>
            <person name="Oren A."/>
            <person name="Chaudhuri R.R."/>
            <person name="La Ragione R."/>
            <person name="Hildebrand F."/>
            <person name="Pallen M.J."/>
        </authorList>
    </citation>
    <scope>NUCLEOTIDE SEQUENCE</scope>
    <source>
        <strain evidence="7">CHK191-13928</strain>
    </source>
</reference>
<evidence type="ECO:0000256" key="5">
    <source>
        <dbReference type="ARBA" id="ARBA00023211"/>
    </source>
</evidence>
<name>A0A9D2B925_9FIRM</name>
<comment type="caution">
    <text evidence="7">The sequence shown here is derived from an EMBL/GenBank/DDBJ whole genome shotgun (WGS) entry which is preliminary data.</text>
</comment>
<accession>A0A9D2B925</accession>
<feature type="domain" description="Calcineurin-like phosphoesterase" evidence="6">
    <location>
        <begin position="24"/>
        <end position="231"/>
    </location>
</feature>
<keyword evidence="3" id="KW-0479">Metal-binding</keyword>
<dbReference type="InterPro" id="IPR004843">
    <property type="entry name" value="Calcineurin-like_PHP"/>
</dbReference>
<dbReference type="GO" id="GO:0008758">
    <property type="term" value="F:UDP-2,3-diacylglucosamine hydrolase activity"/>
    <property type="evidence" value="ECO:0007669"/>
    <property type="project" value="TreeGrafter"/>
</dbReference>
<dbReference type="GO" id="GO:0016020">
    <property type="term" value="C:membrane"/>
    <property type="evidence" value="ECO:0007669"/>
    <property type="project" value="GOC"/>
</dbReference>
<reference evidence="7" key="2">
    <citation type="submission" date="2021-04" db="EMBL/GenBank/DDBJ databases">
        <authorList>
            <person name="Gilroy R."/>
        </authorList>
    </citation>
    <scope>NUCLEOTIDE SEQUENCE</scope>
    <source>
        <strain evidence="7">CHK191-13928</strain>
    </source>
</reference>
<evidence type="ECO:0000259" key="6">
    <source>
        <dbReference type="Pfam" id="PF00149"/>
    </source>
</evidence>
<dbReference type="GO" id="GO:0009245">
    <property type="term" value="P:lipid A biosynthetic process"/>
    <property type="evidence" value="ECO:0007669"/>
    <property type="project" value="TreeGrafter"/>
</dbReference>